<dbReference type="OrthoDB" id="5396831at2759"/>
<proteinExistence type="predicted"/>
<dbReference type="Proteomes" id="UP000191522">
    <property type="component" value="Unassembled WGS sequence"/>
</dbReference>
<evidence type="ECO:0000256" key="1">
    <source>
        <dbReference type="SAM" id="MobiDB-lite"/>
    </source>
</evidence>
<dbReference type="STRING" id="69771.A0A1V6PAT6"/>
<accession>A0A1V6PAT6</accession>
<dbReference type="EMBL" id="MDYL01000013">
    <property type="protein sequence ID" value="OQD73867.1"/>
    <property type="molecule type" value="Genomic_DNA"/>
</dbReference>
<evidence type="ECO:0000313" key="2">
    <source>
        <dbReference type="EMBL" id="OQD73867.1"/>
    </source>
</evidence>
<reference evidence="3" key="1">
    <citation type="journal article" date="2017" name="Nat. Microbiol.">
        <title>Global analysis of biosynthetic gene clusters reveals vast potential of secondary metabolite production in Penicillium species.</title>
        <authorList>
            <person name="Nielsen J.C."/>
            <person name="Grijseels S."/>
            <person name="Prigent S."/>
            <person name="Ji B."/>
            <person name="Dainat J."/>
            <person name="Nielsen K.F."/>
            <person name="Frisvad J.C."/>
            <person name="Workman M."/>
            <person name="Nielsen J."/>
        </authorList>
    </citation>
    <scope>NUCLEOTIDE SEQUENCE [LARGE SCALE GENOMIC DNA]</scope>
    <source>
        <strain evidence="3">IBT 11843</strain>
    </source>
</reference>
<protein>
    <submittedName>
        <fullName evidence="2">Uncharacterized protein</fullName>
    </submittedName>
</protein>
<dbReference type="AlphaFoldDB" id="A0A1V6PAT6"/>
<keyword evidence="3" id="KW-1185">Reference proteome</keyword>
<name>A0A1V6PAT6_PENDC</name>
<feature type="region of interest" description="Disordered" evidence="1">
    <location>
        <begin position="83"/>
        <end position="107"/>
    </location>
</feature>
<dbReference type="OMA" id="SYHERAP"/>
<comment type="caution">
    <text evidence="2">The sequence shown here is derived from an EMBL/GenBank/DDBJ whole genome shotgun (WGS) entry which is preliminary data.</text>
</comment>
<organism evidence="2 3">
    <name type="scientific">Penicillium decumbens</name>
    <dbReference type="NCBI Taxonomy" id="69771"/>
    <lineage>
        <taxon>Eukaryota</taxon>
        <taxon>Fungi</taxon>
        <taxon>Dikarya</taxon>
        <taxon>Ascomycota</taxon>
        <taxon>Pezizomycotina</taxon>
        <taxon>Eurotiomycetes</taxon>
        <taxon>Eurotiomycetidae</taxon>
        <taxon>Eurotiales</taxon>
        <taxon>Aspergillaceae</taxon>
        <taxon>Penicillium</taxon>
    </lineage>
</organism>
<feature type="region of interest" description="Disordered" evidence="1">
    <location>
        <begin position="1"/>
        <end position="26"/>
    </location>
</feature>
<sequence length="107" mass="12288">MISPLSHPFHWPGGIPPEINPDANGDINPEEVDEDAKGWLLFVEEKWVPRAMVNVSDKDGDYETRQDRALVETWAKASQEFRNSYHERAPARKALDYPEDALHDSHH</sequence>
<evidence type="ECO:0000313" key="3">
    <source>
        <dbReference type="Proteomes" id="UP000191522"/>
    </source>
</evidence>
<gene>
    <name evidence="2" type="ORF">PENDEC_c013G01540</name>
</gene>